<dbReference type="PANTHER" id="PTHR32455:SF1">
    <property type="entry name" value="SPERM ACROSOME-ASSOCIATED PROTEIN 9"/>
    <property type="match status" value="1"/>
</dbReference>
<organism evidence="1 2">
    <name type="scientific">Pleurodeles waltl</name>
    <name type="common">Iberian ribbed newt</name>
    <dbReference type="NCBI Taxonomy" id="8319"/>
    <lineage>
        <taxon>Eukaryota</taxon>
        <taxon>Metazoa</taxon>
        <taxon>Chordata</taxon>
        <taxon>Craniata</taxon>
        <taxon>Vertebrata</taxon>
        <taxon>Euteleostomi</taxon>
        <taxon>Amphibia</taxon>
        <taxon>Batrachia</taxon>
        <taxon>Caudata</taxon>
        <taxon>Salamandroidea</taxon>
        <taxon>Salamandridae</taxon>
        <taxon>Pleurodelinae</taxon>
        <taxon>Pleurodeles</taxon>
    </lineage>
</organism>
<evidence type="ECO:0000313" key="2">
    <source>
        <dbReference type="Proteomes" id="UP001066276"/>
    </source>
</evidence>
<dbReference type="AlphaFoldDB" id="A0AAV7Q3V0"/>
<dbReference type="InterPro" id="IPR027818">
    <property type="entry name" value="SPACA9"/>
</dbReference>
<evidence type="ECO:0000313" key="1">
    <source>
        <dbReference type="EMBL" id="KAJ1134229.1"/>
    </source>
</evidence>
<dbReference type="GO" id="GO:0097546">
    <property type="term" value="C:ciliary base"/>
    <property type="evidence" value="ECO:0007669"/>
    <property type="project" value="TreeGrafter"/>
</dbReference>
<dbReference type="EMBL" id="JANPWB010000010">
    <property type="protein sequence ID" value="KAJ1134229.1"/>
    <property type="molecule type" value="Genomic_DNA"/>
</dbReference>
<dbReference type="PANTHER" id="PTHR32455">
    <property type="entry name" value="SPERM ACROSOME-ASSOCIATED PROTEIN 9"/>
    <property type="match status" value="1"/>
</dbReference>
<protein>
    <submittedName>
        <fullName evidence="1">Uncharacterized protein</fullName>
    </submittedName>
</protein>
<reference evidence="1" key="1">
    <citation type="journal article" date="2022" name="bioRxiv">
        <title>Sequencing and chromosome-scale assembly of the giantPleurodeles waltlgenome.</title>
        <authorList>
            <person name="Brown T."/>
            <person name="Elewa A."/>
            <person name="Iarovenko S."/>
            <person name="Subramanian E."/>
            <person name="Araus A.J."/>
            <person name="Petzold A."/>
            <person name="Susuki M."/>
            <person name="Suzuki K.-i.T."/>
            <person name="Hayashi T."/>
            <person name="Toyoda A."/>
            <person name="Oliveira C."/>
            <person name="Osipova E."/>
            <person name="Leigh N.D."/>
            <person name="Simon A."/>
            <person name="Yun M.H."/>
        </authorList>
    </citation>
    <scope>NUCLEOTIDE SEQUENCE</scope>
    <source>
        <strain evidence="1">20211129_DDA</strain>
        <tissue evidence="1">Liver</tissue>
    </source>
</reference>
<dbReference type="GO" id="GO:0036126">
    <property type="term" value="C:sperm flagellum"/>
    <property type="evidence" value="ECO:0007669"/>
    <property type="project" value="TreeGrafter"/>
</dbReference>
<name>A0AAV7Q3V0_PLEWA</name>
<dbReference type="Proteomes" id="UP001066276">
    <property type="component" value="Chromosome 6"/>
</dbReference>
<dbReference type="GO" id="GO:0001669">
    <property type="term" value="C:acrosomal vesicle"/>
    <property type="evidence" value="ECO:0007669"/>
    <property type="project" value="TreeGrafter"/>
</dbReference>
<sequence>MLFLCRSGTMCEVKQNLKNLEQRCKIFHQQQFIFIAALERCRESAQEKIRPVTTLAQVQYYLENNCFHTTDRRIITQFLDLCRDLLDFALTLEKMETEVRTAGGTLAICKTLLSLQNDLTCIRARYPHDEVNHLSVDEAKNWYGGIVSLIPTVLDNLKLAIATLEKPKPTPRLDKTFSGTCPVPKKAETPSLMACNNAGVQTTVTTIQPMQPSTKACVSTGGVRKRFRPAWKPNSRYQF</sequence>
<keyword evidence="2" id="KW-1185">Reference proteome</keyword>
<dbReference type="Pfam" id="PF15120">
    <property type="entry name" value="SPACA9"/>
    <property type="match status" value="1"/>
</dbReference>
<gene>
    <name evidence="1" type="ORF">NDU88_000684</name>
</gene>
<accession>A0AAV7Q3V0</accession>
<proteinExistence type="predicted"/>
<comment type="caution">
    <text evidence="1">The sequence shown here is derived from an EMBL/GenBank/DDBJ whole genome shotgun (WGS) entry which is preliminary data.</text>
</comment>